<organism evidence="2 3">
    <name type="scientific">Favolaschia claudopus</name>
    <dbReference type="NCBI Taxonomy" id="2862362"/>
    <lineage>
        <taxon>Eukaryota</taxon>
        <taxon>Fungi</taxon>
        <taxon>Dikarya</taxon>
        <taxon>Basidiomycota</taxon>
        <taxon>Agaricomycotina</taxon>
        <taxon>Agaricomycetes</taxon>
        <taxon>Agaricomycetidae</taxon>
        <taxon>Agaricales</taxon>
        <taxon>Marasmiineae</taxon>
        <taxon>Mycenaceae</taxon>
        <taxon>Favolaschia</taxon>
    </lineage>
</organism>
<comment type="caution">
    <text evidence="2">The sequence shown here is derived from an EMBL/GenBank/DDBJ whole genome shotgun (WGS) entry which is preliminary data.</text>
</comment>
<dbReference type="Proteomes" id="UP001362999">
    <property type="component" value="Unassembled WGS sequence"/>
</dbReference>
<reference evidence="2 3" key="1">
    <citation type="journal article" date="2024" name="J Genomics">
        <title>Draft genome sequencing and assembly of Favolaschia claudopus CIRM-BRFM 2984 isolated from oak limbs.</title>
        <authorList>
            <person name="Navarro D."/>
            <person name="Drula E."/>
            <person name="Chaduli D."/>
            <person name="Cazenave R."/>
            <person name="Ahrendt S."/>
            <person name="Wang J."/>
            <person name="Lipzen A."/>
            <person name="Daum C."/>
            <person name="Barry K."/>
            <person name="Grigoriev I.V."/>
            <person name="Favel A."/>
            <person name="Rosso M.N."/>
            <person name="Martin F."/>
        </authorList>
    </citation>
    <scope>NUCLEOTIDE SEQUENCE [LARGE SCALE GENOMIC DNA]</scope>
    <source>
        <strain evidence="2 3">CIRM-BRFM 2984</strain>
    </source>
</reference>
<accession>A0AAV9Z3P3</accession>
<feature type="chain" id="PRO_5043384702" description="Secreted protein" evidence="1">
    <location>
        <begin position="26"/>
        <end position="71"/>
    </location>
</feature>
<proteinExistence type="predicted"/>
<name>A0AAV9Z3P3_9AGAR</name>
<sequence>MPTRATHSNKLSLTVSLLSTLEVSTSHLEGECDAPENSFYWLPGHPSKETHRIMADYVNLVLATCTAQTST</sequence>
<dbReference type="EMBL" id="JAWWNJ010000217">
    <property type="protein sequence ID" value="KAK6969674.1"/>
    <property type="molecule type" value="Genomic_DNA"/>
</dbReference>
<dbReference type="AlphaFoldDB" id="A0AAV9Z3P3"/>
<evidence type="ECO:0000256" key="1">
    <source>
        <dbReference type="SAM" id="SignalP"/>
    </source>
</evidence>
<evidence type="ECO:0008006" key="4">
    <source>
        <dbReference type="Google" id="ProtNLM"/>
    </source>
</evidence>
<feature type="signal peptide" evidence="1">
    <location>
        <begin position="1"/>
        <end position="25"/>
    </location>
</feature>
<keyword evidence="1" id="KW-0732">Signal</keyword>
<gene>
    <name evidence="2" type="ORF">R3P38DRAFT_3143549</name>
</gene>
<evidence type="ECO:0000313" key="3">
    <source>
        <dbReference type="Proteomes" id="UP001362999"/>
    </source>
</evidence>
<evidence type="ECO:0000313" key="2">
    <source>
        <dbReference type="EMBL" id="KAK6969674.1"/>
    </source>
</evidence>
<protein>
    <recommendedName>
        <fullName evidence="4">Secreted protein</fullName>
    </recommendedName>
</protein>
<keyword evidence="3" id="KW-1185">Reference proteome</keyword>